<accession>J3K160</accession>
<reference evidence="3" key="1">
    <citation type="journal article" date="2009" name="Genome Res.">
        <title>Comparative genomic analyses of the human fungal pathogens Coccidioides and their relatives.</title>
        <authorList>
            <person name="Sharpton T.J."/>
            <person name="Stajich J.E."/>
            <person name="Rounsley S.D."/>
            <person name="Gardner M.J."/>
            <person name="Wortman J.R."/>
            <person name="Jordar V.S."/>
            <person name="Maiti R."/>
            <person name="Kodira C.D."/>
            <person name="Neafsey D.E."/>
            <person name="Zeng Q."/>
            <person name="Hung C.-Y."/>
            <person name="McMahan C."/>
            <person name="Muszewska A."/>
            <person name="Grynberg M."/>
            <person name="Mandel M.A."/>
            <person name="Kellner E.M."/>
            <person name="Barker B.M."/>
            <person name="Galgiani J.N."/>
            <person name="Orbach M.J."/>
            <person name="Kirkland T.N."/>
            <person name="Cole G.T."/>
            <person name="Henn M.R."/>
            <person name="Birren B.W."/>
            <person name="Taylor J.W."/>
        </authorList>
    </citation>
    <scope>NUCLEOTIDE SEQUENCE [LARGE SCALE GENOMIC DNA]</scope>
    <source>
        <strain evidence="3">RS</strain>
    </source>
</reference>
<proteinExistence type="predicted"/>
<evidence type="ECO:0000313" key="3">
    <source>
        <dbReference type="Proteomes" id="UP000001261"/>
    </source>
</evidence>
<name>J3K160_COCIM</name>
<organism evidence="2 3">
    <name type="scientific">Coccidioides immitis (strain RS)</name>
    <name type="common">Valley fever fungus</name>
    <dbReference type="NCBI Taxonomy" id="246410"/>
    <lineage>
        <taxon>Eukaryota</taxon>
        <taxon>Fungi</taxon>
        <taxon>Dikarya</taxon>
        <taxon>Ascomycota</taxon>
        <taxon>Pezizomycotina</taxon>
        <taxon>Eurotiomycetes</taxon>
        <taxon>Eurotiomycetidae</taxon>
        <taxon>Onygenales</taxon>
        <taxon>Onygenaceae</taxon>
        <taxon>Coccidioides</taxon>
    </lineage>
</organism>
<dbReference type="InParanoid" id="J3K160"/>
<dbReference type="OMA" id="THVNRRT"/>
<feature type="compositionally biased region" description="Polar residues" evidence="1">
    <location>
        <begin position="22"/>
        <end position="34"/>
    </location>
</feature>
<protein>
    <submittedName>
        <fullName evidence="2">Uncharacterized protein</fullName>
    </submittedName>
</protein>
<dbReference type="EMBL" id="GG704915">
    <property type="protein sequence ID" value="EAS27664.3"/>
    <property type="molecule type" value="Genomic_DNA"/>
</dbReference>
<dbReference type="AlphaFoldDB" id="J3K160"/>
<evidence type="ECO:0000313" key="2">
    <source>
        <dbReference type="EMBL" id="EAS27664.3"/>
    </source>
</evidence>
<dbReference type="GeneID" id="4557949"/>
<keyword evidence="3" id="KW-1185">Reference proteome</keyword>
<gene>
    <name evidence="2" type="ORF">CIMG_10269</name>
</gene>
<feature type="compositionally biased region" description="Basic residues" evidence="1">
    <location>
        <begin position="39"/>
        <end position="62"/>
    </location>
</feature>
<sequence>MSSGPEGIDNRRSSSSQQGSSKTKLLNDLSSPTNGKLVRGGRKWTHVNRRTRQPYKQRRATAKSKTLLCGQEVSRPRGLNDSIRWLVKSTRVSLRPRERMPQSRPQHNKSRRTFEAGNRWRQTKVNVIVRVDEPDCIFVKDRSQQGRRILDKGAEEMEDVEELSSLEMIWREDPIFQYLSAITSAKYRAKMVLSEQEGNNFKWNKVKEKVKVMNT</sequence>
<dbReference type="KEGG" id="cim:CIMG_10269"/>
<dbReference type="Proteomes" id="UP000001261">
    <property type="component" value="Unassembled WGS sequence"/>
</dbReference>
<feature type="region of interest" description="Disordered" evidence="1">
    <location>
        <begin position="1"/>
        <end position="64"/>
    </location>
</feature>
<dbReference type="RefSeq" id="XP_001239247.2">
    <property type="nucleotide sequence ID" value="XM_001239246.2"/>
</dbReference>
<reference evidence="3" key="2">
    <citation type="journal article" date="2010" name="Genome Res.">
        <title>Population genomic sequencing of Coccidioides fungi reveals recent hybridization and transposon control.</title>
        <authorList>
            <person name="Neafsey D.E."/>
            <person name="Barker B.M."/>
            <person name="Sharpton T.J."/>
            <person name="Stajich J.E."/>
            <person name="Park D.J."/>
            <person name="Whiston E."/>
            <person name="Hung C.-Y."/>
            <person name="McMahan C."/>
            <person name="White J."/>
            <person name="Sykes S."/>
            <person name="Heiman D."/>
            <person name="Young S."/>
            <person name="Zeng Q."/>
            <person name="Abouelleil A."/>
            <person name="Aftuck L."/>
            <person name="Bessette D."/>
            <person name="Brown A."/>
            <person name="FitzGerald M."/>
            <person name="Lui A."/>
            <person name="Macdonald J.P."/>
            <person name="Priest M."/>
            <person name="Orbach M.J."/>
            <person name="Galgiani J.N."/>
            <person name="Kirkland T.N."/>
            <person name="Cole G.T."/>
            <person name="Birren B.W."/>
            <person name="Henn M.R."/>
            <person name="Taylor J.W."/>
            <person name="Rounsley S.D."/>
        </authorList>
    </citation>
    <scope>GENOME REANNOTATION</scope>
    <source>
        <strain evidence="3">RS</strain>
    </source>
</reference>
<dbReference type="VEuPathDB" id="FungiDB:CIMG_10269"/>
<evidence type="ECO:0000256" key="1">
    <source>
        <dbReference type="SAM" id="MobiDB-lite"/>
    </source>
</evidence>